<reference evidence="1 2" key="1">
    <citation type="journal article" date="2018" name="Mol. Biol. Evol.">
        <title>Broad Genomic Sampling Reveals a Smut Pathogenic Ancestry of the Fungal Clade Ustilaginomycotina.</title>
        <authorList>
            <person name="Kijpornyongpan T."/>
            <person name="Mondo S.J."/>
            <person name="Barry K."/>
            <person name="Sandor L."/>
            <person name="Lee J."/>
            <person name="Lipzen A."/>
            <person name="Pangilinan J."/>
            <person name="LaButti K."/>
            <person name="Hainaut M."/>
            <person name="Henrissat B."/>
            <person name="Grigoriev I.V."/>
            <person name="Spatafora J.W."/>
            <person name="Aime M.C."/>
        </authorList>
    </citation>
    <scope>NUCLEOTIDE SEQUENCE [LARGE SCALE GENOMIC DNA]</scope>
    <source>
        <strain evidence="1 2">SA 807</strain>
    </source>
</reference>
<evidence type="ECO:0000313" key="2">
    <source>
        <dbReference type="Proteomes" id="UP000245626"/>
    </source>
</evidence>
<evidence type="ECO:0000313" key="1">
    <source>
        <dbReference type="EMBL" id="PWN48417.1"/>
    </source>
</evidence>
<organism evidence="1 2">
    <name type="scientific">Violaceomyces palustris</name>
    <dbReference type="NCBI Taxonomy" id="1673888"/>
    <lineage>
        <taxon>Eukaryota</taxon>
        <taxon>Fungi</taxon>
        <taxon>Dikarya</taxon>
        <taxon>Basidiomycota</taxon>
        <taxon>Ustilaginomycotina</taxon>
        <taxon>Ustilaginomycetes</taxon>
        <taxon>Violaceomycetales</taxon>
        <taxon>Violaceomycetaceae</taxon>
        <taxon>Violaceomyces</taxon>
    </lineage>
</organism>
<dbReference type="Proteomes" id="UP000245626">
    <property type="component" value="Unassembled WGS sequence"/>
</dbReference>
<name>A0ACD0NRK9_9BASI</name>
<keyword evidence="2" id="KW-1185">Reference proteome</keyword>
<dbReference type="EMBL" id="KZ820207">
    <property type="protein sequence ID" value="PWN48417.1"/>
    <property type="molecule type" value="Genomic_DNA"/>
</dbReference>
<accession>A0ACD0NRK9</accession>
<sequence length="234" mass="25712">MALPPSLRALSIGARDAPNTLEIFIDYLCPFSAKQVKGVNEFLLPLVQGQGSPYRGLVRIVLRPYPQPWHSSSTLLHESALAVAKLSIDDPNVTAEPSRNAFWVYSLELMKQQERFFDGPSRGKAPDQIRGELATLVIDTIGEGPKKQKEQALVGELHGTPLGQSVKNLIRVEKEGNVGSAVVPDLKYCVKYGRQNGVHVTPTCSWNGLLEGSISSSFTENEWKAFLEKQIGSK</sequence>
<gene>
    <name evidence="1" type="ORF">IE53DRAFT_347543</name>
</gene>
<protein>
    <submittedName>
        <fullName evidence="1">Uncharacterized protein</fullName>
    </submittedName>
</protein>
<proteinExistence type="predicted"/>